<evidence type="ECO:0000256" key="1">
    <source>
        <dbReference type="SAM" id="MobiDB-lite"/>
    </source>
</evidence>
<organism evidence="3 5">
    <name type="scientific">Saccoglossus kowalevskii</name>
    <name type="common">Acorn worm</name>
    <dbReference type="NCBI Taxonomy" id="10224"/>
    <lineage>
        <taxon>Eukaryota</taxon>
        <taxon>Metazoa</taxon>
        <taxon>Hemichordata</taxon>
        <taxon>Enteropneusta</taxon>
        <taxon>Harrimaniidae</taxon>
        <taxon>Saccoglossus</taxon>
    </lineage>
</organism>
<reference evidence="4 5" key="1">
    <citation type="submission" date="2025-05" db="UniProtKB">
        <authorList>
            <consortium name="RefSeq"/>
        </authorList>
    </citation>
    <scope>IDENTIFICATION</scope>
    <source>
        <tissue evidence="4 5">Testes</tissue>
    </source>
</reference>
<protein>
    <submittedName>
        <fullName evidence="4">Uncharacterized protein LOC100374581 isoform X1</fullName>
    </submittedName>
    <submittedName>
        <fullName evidence="5">Uncharacterized protein LOC100374581 isoform X3</fullName>
    </submittedName>
</protein>
<dbReference type="RefSeq" id="XP_002736920.1">
    <property type="nucleotide sequence ID" value="XM_002736874.2"/>
</dbReference>
<feature type="compositionally biased region" description="Polar residues" evidence="1">
    <location>
        <begin position="112"/>
        <end position="123"/>
    </location>
</feature>
<evidence type="ECO:0000313" key="4">
    <source>
        <dbReference type="RefSeq" id="XP_002736920.1"/>
    </source>
</evidence>
<proteinExistence type="predicted"/>
<feature type="chain" id="PRO_5045021223" evidence="2">
    <location>
        <begin position="21"/>
        <end position="146"/>
    </location>
</feature>
<dbReference type="GeneID" id="100374581"/>
<evidence type="ECO:0000313" key="5">
    <source>
        <dbReference type="RefSeq" id="XP_006819171.1"/>
    </source>
</evidence>
<evidence type="ECO:0000256" key="2">
    <source>
        <dbReference type="SAM" id="SignalP"/>
    </source>
</evidence>
<feature type="signal peptide" evidence="2">
    <location>
        <begin position="1"/>
        <end position="20"/>
    </location>
</feature>
<keyword evidence="2" id="KW-0732">Signal</keyword>
<dbReference type="RefSeq" id="XP_006819171.1">
    <property type="nucleotide sequence ID" value="XM_006819108.1"/>
</dbReference>
<feature type="region of interest" description="Disordered" evidence="1">
    <location>
        <begin position="103"/>
        <end position="123"/>
    </location>
</feature>
<name>A0ABM0MGN0_SACKO</name>
<accession>A0ABM0MGN0</accession>
<sequence length="146" mass="16447">MNQITVCAAFIAILCVQTLAADSQGDSGYTFADEDKIEDVEEDKTFINGLMDFINCKLYSRLRKVEDSCDELSYNMVSNKRATPGRGTLGLMFGRRSSDFAKRNNGRRQVGTRRQSGNRQSIPAGNYWETMYHMPVGKRDADVIDN</sequence>
<evidence type="ECO:0000313" key="3">
    <source>
        <dbReference type="Proteomes" id="UP000694865"/>
    </source>
</evidence>
<gene>
    <name evidence="4 5" type="primary">LOC100374581</name>
</gene>
<dbReference type="Proteomes" id="UP000694865">
    <property type="component" value="Unplaced"/>
</dbReference>
<keyword evidence="3" id="KW-1185">Reference proteome</keyword>